<evidence type="ECO:0000313" key="1">
    <source>
        <dbReference type="EMBL" id="GAA1611541.1"/>
    </source>
</evidence>
<dbReference type="EMBL" id="BAAAOS010000061">
    <property type="protein sequence ID" value="GAA1611541.1"/>
    <property type="molecule type" value="Genomic_DNA"/>
</dbReference>
<gene>
    <name evidence="1" type="ORF">GCM10009789_77320</name>
</gene>
<organism evidence="1 2">
    <name type="scientific">Kribbella sancticallisti</name>
    <dbReference type="NCBI Taxonomy" id="460087"/>
    <lineage>
        <taxon>Bacteria</taxon>
        <taxon>Bacillati</taxon>
        <taxon>Actinomycetota</taxon>
        <taxon>Actinomycetes</taxon>
        <taxon>Propionibacteriales</taxon>
        <taxon>Kribbellaceae</taxon>
        <taxon>Kribbella</taxon>
    </lineage>
</organism>
<accession>A0ABN2EM44</accession>
<comment type="caution">
    <text evidence="1">The sequence shown here is derived from an EMBL/GenBank/DDBJ whole genome shotgun (WGS) entry which is preliminary data.</text>
</comment>
<name>A0ABN2EM44_9ACTN</name>
<evidence type="ECO:0000313" key="2">
    <source>
        <dbReference type="Proteomes" id="UP001500393"/>
    </source>
</evidence>
<proteinExistence type="predicted"/>
<dbReference type="RefSeq" id="WP_344221712.1">
    <property type="nucleotide sequence ID" value="NZ_BAAAOS010000061.1"/>
</dbReference>
<dbReference type="Proteomes" id="UP001500393">
    <property type="component" value="Unassembled WGS sequence"/>
</dbReference>
<sequence length="53" mass="6106">MPIVERGRVVEFESGLRWRVLFPGLEHEAASENLRELAASDWFGDVAQLRIHD</sequence>
<reference evidence="1 2" key="1">
    <citation type="journal article" date="2019" name="Int. J. Syst. Evol. Microbiol.">
        <title>The Global Catalogue of Microorganisms (GCM) 10K type strain sequencing project: providing services to taxonomists for standard genome sequencing and annotation.</title>
        <authorList>
            <consortium name="The Broad Institute Genomics Platform"/>
            <consortium name="The Broad Institute Genome Sequencing Center for Infectious Disease"/>
            <person name="Wu L."/>
            <person name="Ma J."/>
        </authorList>
    </citation>
    <scope>NUCLEOTIDE SEQUENCE [LARGE SCALE GENOMIC DNA]</scope>
    <source>
        <strain evidence="1 2">JCM 14969</strain>
    </source>
</reference>
<keyword evidence="2" id="KW-1185">Reference proteome</keyword>
<protein>
    <submittedName>
        <fullName evidence="1">Uncharacterized protein</fullName>
    </submittedName>
</protein>